<dbReference type="GO" id="GO:0005506">
    <property type="term" value="F:iron ion binding"/>
    <property type="evidence" value="ECO:0007669"/>
    <property type="project" value="UniProtKB-UniRule"/>
</dbReference>
<dbReference type="Gene3D" id="1.25.40.10">
    <property type="entry name" value="Tetratricopeptide repeat domain"/>
    <property type="match status" value="1"/>
</dbReference>
<dbReference type="Pfam" id="PF13176">
    <property type="entry name" value="TPR_7"/>
    <property type="match status" value="1"/>
</dbReference>
<comment type="function">
    <text evidence="2">Modulates cellular lipopolysaccharide (LPS) levels by regulating LpxC, which is involved in lipid A biosynthesis. May act by modulating the proteolytic activity of FtsH towards LpxC. May also coordinate assembly of proteins involved in LPS synthesis at the plasma membrane.</text>
</comment>
<feature type="binding site" evidence="2">
    <location>
        <position position="362"/>
    </location>
    <ligand>
        <name>Fe cation</name>
        <dbReference type="ChEBI" id="CHEBI:24875"/>
    </ligand>
</feature>
<dbReference type="InterPro" id="IPR030865">
    <property type="entry name" value="LapB"/>
</dbReference>
<dbReference type="GO" id="GO:0009898">
    <property type="term" value="C:cytoplasmic side of plasma membrane"/>
    <property type="evidence" value="ECO:0007669"/>
    <property type="project" value="UniProtKB-UniRule"/>
</dbReference>
<evidence type="ECO:0000256" key="2">
    <source>
        <dbReference type="HAMAP-Rule" id="MF_00994"/>
    </source>
</evidence>
<dbReference type="InterPro" id="IPR011990">
    <property type="entry name" value="TPR-like_helical_dom_sf"/>
</dbReference>
<dbReference type="AlphaFoldDB" id="A0A1H4CXS1"/>
<organism evidence="5 6">
    <name type="scientific">Marinobacterium iners DSM 11526</name>
    <dbReference type="NCBI Taxonomy" id="1122198"/>
    <lineage>
        <taxon>Bacteria</taxon>
        <taxon>Pseudomonadati</taxon>
        <taxon>Pseudomonadota</taxon>
        <taxon>Gammaproteobacteria</taxon>
        <taxon>Oceanospirillales</taxon>
        <taxon>Oceanospirillaceae</taxon>
        <taxon>Marinobacterium</taxon>
    </lineage>
</organism>
<dbReference type="EMBL" id="FNRJ01000005">
    <property type="protein sequence ID" value="SEA64902.1"/>
    <property type="molecule type" value="Genomic_DNA"/>
</dbReference>
<dbReference type="InterPro" id="IPR019734">
    <property type="entry name" value="TPR_rpt"/>
</dbReference>
<protein>
    <recommendedName>
        <fullName evidence="2">Lipopolysaccharide assembly protein B</fullName>
    </recommendedName>
</protein>
<dbReference type="GO" id="GO:0008653">
    <property type="term" value="P:lipopolysaccharide metabolic process"/>
    <property type="evidence" value="ECO:0007669"/>
    <property type="project" value="InterPro"/>
</dbReference>
<dbReference type="Pfam" id="PF14559">
    <property type="entry name" value="TPR_19"/>
    <property type="match status" value="1"/>
</dbReference>
<evidence type="ECO:0000313" key="6">
    <source>
        <dbReference type="Proteomes" id="UP000242469"/>
    </source>
</evidence>
<dbReference type="STRING" id="1122198.SAMN02745729_105188"/>
<comment type="subcellular location">
    <subcellularLocation>
        <location evidence="2">Cell inner membrane</location>
        <topology evidence="2">Single-pass membrane protein</topology>
        <orientation evidence="2">Cytoplasmic side</orientation>
    </subcellularLocation>
</comment>
<feature type="repeat" description="TPR" evidence="3">
    <location>
        <begin position="39"/>
        <end position="72"/>
    </location>
</feature>
<feature type="topological domain" description="Cytoplasmic" evidence="2">
    <location>
        <begin position="24"/>
        <end position="394"/>
    </location>
</feature>
<dbReference type="InterPro" id="IPR041166">
    <property type="entry name" value="Rubredoxin_2"/>
</dbReference>
<feature type="binding site" evidence="2">
    <location>
        <position position="376"/>
    </location>
    <ligand>
        <name>Fe cation</name>
        <dbReference type="ChEBI" id="CHEBI:24875"/>
    </ligand>
</feature>
<evidence type="ECO:0000259" key="4">
    <source>
        <dbReference type="Pfam" id="PF18073"/>
    </source>
</evidence>
<dbReference type="Pfam" id="PF18073">
    <property type="entry name" value="Zn_ribbon_LapB"/>
    <property type="match status" value="1"/>
</dbReference>
<dbReference type="RefSeq" id="WP_091825616.1">
    <property type="nucleotide sequence ID" value="NZ_FNRJ01000005.1"/>
</dbReference>
<keyword evidence="1 2" id="KW-0479">Metal-binding</keyword>
<keyword evidence="2" id="KW-0812">Transmembrane</keyword>
<keyword evidence="2" id="KW-1133">Transmembrane helix</keyword>
<evidence type="ECO:0000256" key="1">
    <source>
        <dbReference type="ARBA" id="ARBA00022723"/>
    </source>
</evidence>
<dbReference type="NCBIfam" id="NF008757">
    <property type="entry name" value="PRK11788.1-5"/>
    <property type="match status" value="1"/>
</dbReference>
<comment type="similarity">
    <text evidence="2">Belongs to the LapB family.</text>
</comment>
<keyword evidence="6" id="KW-1185">Reference proteome</keyword>
<proteinExistence type="inferred from homology"/>
<dbReference type="GO" id="GO:0046890">
    <property type="term" value="P:regulation of lipid biosynthetic process"/>
    <property type="evidence" value="ECO:0007669"/>
    <property type="project" value="UniProtKB-UniRule"/>
</dbReference>
<keyword evidence="2" id="KW-0472">Membrane</keyword>
<evidence type="ECO:0000256" key="3">
    <source>
        <dbReference type="PROSITE-ProRule" id="PRU00339"/>
    </source>
</evidence>
<keyword evidence="2" id="KW-0997">Cell inner membrane</keyword>
<reference evidence="6" key="1">
    <citation type="submission" date="2016-10" db="EMBL/GenBank/DDBJ databases">
        <authorList>
            <person name="Varghese N."/>
            <person name="Submissions S."/>
        </authorList>
    </citation>
    <scope>NUCLEOTIDE SEQUENCE [LARGE SCALE GENOMIC DNA]</scope>
    <source>
        <strain evidence="6">DSM 11526</strain>
    </source>
</reference>
<dbReference type="PROSITE" id="PS50005">
    <property type="entry name" value="TPR"/>
    <property type="match status" value="1"/>
</dbReference>
<accession>A0A1H4CXS1</accession>
<dbReference type="OrthoDB" id="507476at2"/>
<feature type="domain" description="LapB rubredoxin metal binding" evidence="4">
    <location>
        <begin position="360"/>
        <end position="384"/>
    </location>
</feature>
<feature type="binding site" evidence="2">
    <location>
        <position position="379"/>
    </location>
    <ligand>
        <name>Fe cation</name>
        <dbReference type="ChEBI" id="CHEBI:24875"/>
    </ligand>
</feature>
<keyword evidence="2 3" id="KW-0802">TPR repeat</keyword>
<keyword evidence="2" id="KW-1003">Cell membrane</keyword>
<keyword evidence="2" id="KW-0408">Iron</keyword>
<keyword evidence="2" id="KW-0677">Repeat</keyword>
<gene>
    <name evidence="2" type="primary">lapB</name>
    <name evidence="5" type="ORF">SAMN02745729_105188</name>
</gene>
<dbReference type="SUPFAM" id="SSF48452">
    <property type="entry name" value="TPR-like"/>
    <property type="match status" value="1"/>
</dbReference>
<dbReference type="Proteomes" id="UP000242469">
    <property type="component" value="Unassembled WGS sequence"/>
</dbReference>
<evidence type="ECO:0000313" key="5">
    <source>
        <dbReference type="EMBL" id="SEA64902.1"/>
    </source>
</evidence>
<dbReference type="HAMAP" id="MF_00994">
    <property type="entry name" value="LPS_assembly_LapB"/>
    <property type="match status" value="1"/>
</dbReference>
<name>A0A1H4CXS1_9GAMM</name>
<dbReference type="SMART" id="SM00028">
    <property type="entry name" value="TPR"/>
    <property type="match status" value="4"/>
</dbReference>
<sequence>MSADYLLIVPLFLAVGAGWWLGRSQNRSAQLEQERKVNLSREYFIGLDYLISEKTDEAIESFIRALEINSDTIPAHLTLAKLFRRKGDVERAIGIHQKLLARPDLSQQDFLRIQMALARDYDAIGLLDRAENLLSDIIRQAGGQEMKRKAQTLLIKLYEKEGEWRQALDTASQLQTQELREIRHELAHYCCELAQRLSRQGDAEAERFLRQALLYDPNCARASLIRAKLQIEAGRWRHAIKSLKQVLEQDVLLVSETIPLLQRCYSELGSLAEFEGYLRACLSKAPSASVIIALADRIRSQKDVFAAGVFLTEELKKRPSIKGFNRLIDMHIEYGSSSARQSLTVLRGLTGQLEQSKPVYQCNHCGFAGRTLHWQCPSCKQWSSTRPIQGLEGE</sequence>
<feature type="binding site" evidence="2">
    <location>
        <position position="365"/>
    </location>
    <ligand>
        <name>Fe cation</name>
        <dbReference type="ChEBI" id="CHEBI:24875"/>
    </ligand>
</feature>